<reference evidence="2 3" key="1">
    <citation type="submission" date="2024-07" db="EMBL/GenBank/DDBJ databases">
        <title>Description of Labrys sedimenti sp. nov., isolated from a diclofenac-degrading enrichment culture.</title>
        <authorList>
            <person name="Tancsics A."/>
            <person name="Csepanyi A."/>
        </authorList>
    </citation>
    <scope>NUCLEOTIDE SEQUENCE [LARGE SCALE GENOMIC DNA]</scope>
    <source>
        <strain evidence="2 3">LMG 23578</strain>
    </source>
</reference>
<gene>
    <name evidence="2" type="ORF">ABXS05_22640</name>
</gene>
<evidence type="ECO:0000313" key="2">
    <source>
        <dbReference type="EMBL" id="MEW9308368.1"/>
    </source>
</evidence>
<organism evidence="2 3">
    <name type="scientific">Labrys neptuniae</name>
    <dbReference type="NCBI Taxonomy" id="376174"/>
    <lineage>
        <taxon>Bacteria</taxon>
        <taxon>Pseudomonadati</taxon>
        <taxon>Pseudomonadota</taxon>
        <taxon>Alphaproteobacteria</taxon>
        <taxon>Hyphomicrobiales</taxon>
        <taxon>Xanthobacteraceae</taxon>
        <taxon>Labrys</taxon>
    </lineage>
</organism>
<keyword evidence="3" id="KW-1185">Reference proteome</keyword>
<evidence type="ECO:0000256" key="1">
    <source>
        <dbReference type="SAM" id="MobiDB-lite"/>
    </source>
</evidence>
<dbReference type="Proteomes" id="UP001555786">
    <property type="component" value="Unassembled WGS sequence"/>
</dbReference>
<comment type="caution">
    <text evidence="2">The sequence shown here is derived from an EMBL/GenBank/DDBJ whole genome shotgun (WGS) entry which is preliminary data.</text>
</comment>
<protein>
    <submittedName>
        <fullName evidence="2">Uncharacterized protein</fullName>
    </submittedName>
</protein>
<feature type="compositionally biased region" description="Basic and acidic residues" evidence="1">
    <location>
        <begin position="149"/>
        <end position="161"/>
    </location>
</feature>
<evidence type="ECO:0000313" key="3">
    <source>
        <dbReference type="Proteomes" id="UP001555786"/>
    </source>
</evidence>
<feature type="region of interest" description="Disordered" evidence="1">
    <location>
        <begin position="149"/>
        <end position="173"/>
    </location>
</feature>
<dbReference type="RefSeq" id="WP_367625460.1">
    <property type="nucleotide sequence ID" value="NZ_JBFNQD010000008.1"/>
</dbReference>
<proteinExistence type="predicted"/>
<feature type="compositionally biased region" description="Basic residues" evidence="1">
    <location>
        <begin position="162"/>
        <end position="173"/>
    </location>
</feature>
<name>A0ABV3PSF5_9HYPH</name>
<accession>A0ABV3PSF5</accession>
<dbReference type="EMBL" id="JBFNQD010000008">
    <property type="protein sequence ID" value="MEW9308368.1"/>
    <property type="molecule type" value="Genomic_DNA"/>
</dbReference>
<sequence length="173" mass="20006">MKLVIENSDKDLARHAASEEVEKTLREFAINFLRVVAGGGRAWQVYGDMFECLEAFQAYEKAHNSGPSSWDISNAVDGNRADRERMENWSQRDRERWRASAEIDKIEAKMDIRQASLRIIAAQMAHQLTIQRHAENLFDAGMRQLDDIREERRRARAEAARPRPKKARKKTAP</sequence>